<dbReference type="EMBL" id="AVOT02008061">
    <property type="protein sequence ID" value="MBW0485216.1"/>
    <property type="molecule type" value="Genomic_DNA"/>
</dbReference>
<dbReference type="OrthoDB" id="538223at2759"/>
<gene>
    <name evidence="1" type="ORF">O181_024931</name>
</gene>
<protein>
    <submittedName>
        <fullName evidence="1">Uncharacterized protein</fullName>
    </submittedName>
</protein>
<accession>A0A9Q3GZ28</accession>
<organism evidence="1 2">
    <name type="scientific">Austropuccinia psidii MF-1</name>
    <dbReference type="NCBI Taxonomy" id="1389203"/>
    <lineage>
        <taxon>Eukaryota</taxon>
        <taxon>Fungi</taxon>
        <taxon>Dikarya</taxon>
        <taxon>Basidiomycota</taxon>
        <taxon>Pucciniomycotina</taxon>
        <taxon>Pucciniomycetes</taxon>
        <taxon>Pucciniales</taxon>
        <taxon>Sphaerophragmiaceae</taxon>
        <taxon>Austropuccinia</taxon>
    </lineage>
</organism>
<dbReference type="Proteomes" id="UP000765509">
    <property type="component" value="Unassembled WGS sequence"/>
</dbReference>
<evidence type="ECO:0000313" key="2">
    <source>
        <dbReference type="Proteomes" id="UP000765509"/>
    </source>
</evidence>
<proteinExistence type="predicted"/>
<name>A0A9Q3GZ28_9BASI</name>
<sequence length="189" mass="20635">MRLRHFPPSLPSQLLMLPHPCRLPSLCSCSTLKMRLQCGPHHSLHFCTPASSSPWLTILTLLQGPQVLPLTLPSPPLCLLAPSAYHPYARRVPSQHASDAAYHPYACIVPSRHASDAAYNPCACIVPSRHASDAAYHPYARSALLTCLQYRLLSLCLCSALPTCLQHPPHTGLILNSTYDPYASAAPSR</sequence>
<dbReference type="AlphaFoldDB" id="A0A9Q3GZ28"/>
<reference evidence="1" key="1">
    <citation type="submission" date="2021-03" db="EMBL/GenBank/DDBJ databases">
        <title>Draft genome sequence of rust myrtle Austropuccinia psidii MF-1, a brazilian biotype.</title>
        <authorList>
            <person name="Quecine M.C."/>
            <person name="Pachon D.M.R."/>
            <person name="Bonatelli M.L."/>
            <person name="Correr F.H."/>
            <person name="Franceschini L.M."/>
            <person name="Leite T.F."/>
            <person name="Margarido G.R.A."/>
            <person name="Almeida C.A."/>
            <person name="Ferrarezi J.A."/>
            <person name="Labate C.A."/>
        </authorList>
    </citation>
    <scope>NUCLEOTIDE SEQUENCE</scope>
    <source>
        <strain evidence="1">MF-1</strain>
    </source>
</reference>
<comment type="caution">
    <text evidence="1">The sequence shown here is derived from an EMBL/GenBank/DDBJ whole genome shotgun (WGS) entry which is preliminary data.</text>
</comment>
<evidence type="ECO:0000313" key="1">
    <source>
        <dbReference type="EMBL" id="MBW0485216.1"/>
    </source>
</evidence>
<keyword evidence="2" id="KW-1185">Reference proteome</keyword>